<organism evidence="2 3">
    <name type="scientific">Stenotrophomonas nematodicola</name>
    <dbReference type="NCBI Taxonomy" id="2656746"/>
    <lineage>
        <taxon>Bacteria</taxon>
        <taxon>Pseudomonadati</taxon>
        <taxon>Pseudomonadota</taxon>
        <taxon>Gammaproteobacteria</taxon>
        <taxon>Lysobacterales</taxon>
        <taxon>Lysobacteraceae</taxon>
        <taxon>Stenotrophomonas</taxon>
    </lineage>
</organism>
<dbReference type="EMBL" id="JBHGCJ010000010">
    <property type="protein sequence ID" value="MFG6110239.1"/>
    <property type="molecule type" value="Genomic_DNA"/>
</dbReference>
<sequence>MSDRTCDCINSVIAMIPMPISHVARQYAERYCEWGLPPDAIAIGILELLIGPGRDDWDHGQVKEEHLAIAKALMEGRDGVELLKEAAESKYFSEKMGLWRDICKKINTDPKLTSKQCREVYSKVLSGKIKSVSAALDHLYGPRLRAPEDPAPGSTIKPHSPRR</sequence>
<evidence type="ECO:0000313" key="3">
    <source>
        <dbReference type="Proteomes" id="UP001605261"/>
    </source>
</evidence>
<keyword evidence="3" id="KW-1185">Reference proteome</keyword>
<comment type="caution">
    <text evidence="2">The sequence shown here is derived from an EMBL/GenBank/DDBJ whole genome shotgun (WGS) entry which is preliminary data.</text>
</comment>
<protein>
    <submittedName>
        <fullName evidence="2">Uncharacterized protein</fullName>
    </submittedName>
</protein>
<dbReference type="Proteomes" id="UP001605261">
    <property type="component" value="Unassembled WGS sequence"/>
</dbReference>
<accession>A0ABW7D370</accession>
<reference evidence="2 3" key="1">
    <citation type="submission" date="2024-09" db="EMBL/GenBank/DDBJ databases">
        <authorList>
            <consortium name="All-Russian atlas of soil microorganisms"/>
            <consortium name="as a basis for the search for new antimicrobial producers and enzymes with unique properties"/>
            <person name="Sokolova E.A."/>
            <person name="Voronina E.N."/>
        </authorList>
    </citation>
    <scope>NUCLEOTIDE SEQUENCE [LARGE SCALE GENOMIC DNA]</scope>
    <source>
        <strain evidence="2 3">AF-22b-331.1</strain>
    </source>
</reference>
<dbReference type="RefSeq" id="WP_394163943.1">
    <property type="nucleotide sequence ID" value="NZ_JBHGCJ010000010.1"/>
</dbReference>
<evidence type="ECO:0000256" key="1">
    <source>
        <dbReference type="SAM" id="MobiDB-lite"/>
    </source>
</evidence>
<proteinExistence type="predicted"/>
<evidence type="ECO:0000313" key="2">
    <source>
        <dbReference type="EMBL" id="MFG6110239.1"/>
    </source>
</evidence>
<feature type="region of interest" description="Disordered" evidence="1">
    <location>
        <begin position="143"/>
        <end position="163"/>
    </location>
</feature>
<name>A0ABW7D370_9GAMM</name>
<gene>
    <name evidence="2" type="ORF">ACEU0G_000100</name>
</gene>